<dbReference type="PANTHER" id="PTHR11059:SF0">
    <property type="entry name" value="DNA REPAIR PROTEIN RECN"/>
    <property type="match status" value="1"/>
</dbReference>
<protein>
    <recommendedName>
        <fullName evidence="3 9">DNA repair protein RecN</fullName>
    </recommendedName>
    <alternativeName>
        <fullName evidence="8 9">Recombination protein N</fullName>
    </alternativeName>
</protein>
<dbReference type="SUPFAM" id="SSF52540">
    <property type="entry name" value="P-loop containing nucleoside triphosphate hydrolases"/>
    <property type="match status" value="1"/>
</dbReference>
<reference evidence="12 13" key="1">
    <citation type="submission" date="2019-11" db="EMBL/GenBank/DDBJ databases">
        <title>Genome of Strain BIT-d1.</title>
        <authorList>
            <person name="Yang Y."/>
        </authorList>
    </citation>
    <scope>NUCLEOTIDE SEQUENCE [LARGE SCALE GENOMIC DNA]</scope>
    <source>
        <strain evidence="12 13">BIT-d1</strain>
    </source>
</reference>
<dbReference type="CDD" id="cd03241">
    <property type="entry name" value="ABC_RecN"/>
    <property type="match status" value="1"/>
</dbReference>
<keyword evidence="10" id="KW-0175">Coiled coil</keyword>
<keyword evidence="7 9" id="KW-0234">DNA repair</keyword>
<dbReference type="GO" id="GO:0009432">
    <property type="term" value="P:SOS response"/>
    <property type="evidence" value="ECO:0007669"/>
    <property type="project" value="TreeGrafter"/>
</dbReference>
<evidence type="ECO:0000256" key="4">
    <source>
        <dbReference type="ARBA" id="ARBA00022741"/>
    </source>
</evidence>
<comment type="similarity">
    <text evidence="2 9">Belongs to the RecN family.</text>
</comment>
<dbReference type="InterPro" id="IPR004604">
    <property type="entry name" value="DNA_recomb/repair_RecN"/>
</dbReference>
<evidence type="ECO:0000256" key="6">
    <source>
        <dbReference type="ARBA" id="ARBA00022840"/>
    </source>
</evidence>
<feature type="coiled-coil region" evidence="10">
    <location>
        <begin position="335"/>
        <end position="369"/>
    </location>
</feature>
<dbReference type="GO" id="GO:0005524">
    <property type="term" value="F:ATP binding"/>
    <property type="evidence" value="ECO:0007669"/>
    <property type="project" value="UniProtKB-KW"/>
</dbReference>
<evidence type="ECO:0000256" key="5">
    <source>
        <dbReference type="ARBA" id="ARBA00022763"/>
    </source>
</evidence>
<keyword evidence="6" id="KW-0067">ATP-binding</keyword>
<dbReference type="OrthoDB" id="9806954at2"/>
<comment type="function">
    <text evidence="1 9">May be involved in recombinational repair of damaged DNA.</text>
</comment>
<keyword evidence="13" id="KW-1185">Reference proteome</keyword>
<dbReference type="PIRSF" id="PIRSF003128">
    <property type="entry name" value="RecN"/>
    <property type="match status" value="1"/>
</dbReference>
<evidence type="ECO:0000313" key="12">
    <source>
        <dbReference type="EMBL" id="MTG98369.1"/>
    </source>
</evidence>
<dbReference type="NCBIfam" id="TIGR00634">
    <property type="entry name" value="recN"/>
    <property type="match status" value="1"/>
</dbReference>
<evidence type="ECO:0000256" key="2">
    <source>
        <dbReference type="ARBA" id="ARBA00009441"/>
    </source>
</evidence>
<sequence>MLTLLTIKNFALIESLERKFYNGFSIITGETGAGKSILLGALGLLQGKRADLGSLKNKEEKCVVEGHFNIKEYKLKEVFATLDIEYEEVTIIRREILPSGKSRAFVNDSPVNLADLQELSSYLIDIHSQHQTGELSDENYQLHIIDAVADNNSVLEEYQAHLKQYKKLQSKLKEFLQTQAELLKEQDYNAFLLQELEEAHLSDLNQEQLEAEFDKLNNVEFVRENFSHALTVFTDEQVGLVAGLREARNILSKLASISKEYEELSNRISSVDIEVEDIVGEIENMVDSVISDPEQLAITNEKLQLLYSLQKKHQVATVEELITIENELSGKVFLATDLEDKIVEVTKEIESLENVLERLAKQLSEARKKAVPVLQKQLIDILKQVGMPNSNFKFEFEYTAHFMSNGKDQMQLLFSANKGMDFGLLKKVASGGEMSRIMLAIKSTLAKYSNLPTIIFDEIDTGVSGEVADKMGEIMREMSKEMQVFAITHLPQIAAKGDTHFKVFKTAKGETTTSQIEELTYESRITEVAQMLSGKDISESALVHAKELLQR</sequence>
<dbReference type="EMBL" id="WMJX01000018">
    <property type="protein sequence ID" value="MTG98369.1"/>
    <property type="molecule type" value="Genomic_DNA"/>
</dbReference>
<dbReference type="Gene3D" id="3.40.50.300">
    <property type="entry name" value="P-loop containing nucleotide triphosphate hydrolases"/>
    <property type="match status" value="2"/>
</dbReference>
<evidence type="ECO:0000313" key="13">
    <source>
        <dbReference type="Proteomes" id="UP000438760"/>
    </source>
</evidence>
<evidence type="ECO:0000256" key="7">
    <source>
        <dbReference type="ARBA" id="ARBA00023204"/>
    </source>
</evidence>
<name>A0A6I3LFV5_9FLAO</name>
<feature type="coiled-coil region" evidence="10">
    <location>
        <begin position="151"/>
        <end position="185"/>
    </location>
</feature>
<evidence type="ECO:0000256" key="9">
    <source>
        <dbReference type="PIRNR" id="PIRNR003128"/>
    </source>
</evidence>
<dbReference type="Proteomes" id="UP000438760">
    <property type="component" value="Unassembled WGS sequence"/>
</dbReference>
<evidence type="ECO:0000259" key="11">
    <source>
        <dbReference type="Pfam" id="PF02463"/>
    </source>
</evidence>
<dbReference type="GO" id="GO:0006281">
    <property type="term" value="P:DNA repair"/>
    <property type="evidence" value="ECO:0007669"/>
    <property type="project" value="UniProtKB-KW"/>
</dbReference>
<evidence type="ECO:0000256" key="8">
    <source>
        <dbReference type="ARBA" id="ARBA00033408"/>
    </source>
</evidence>
<dbReference type="Pfam" id="PF02463">
    <property type="entry name" value="SMC_N"/>
    <property type="match status" value="1"/>
</dbReference>
<feature type="coiled-coil region" evidence="10">
    <location>
        <begin position="247"/>
        <end position="274"/>
    </location>
</feature>
<keyword evidence="5 9" id="KW-0227">DNA damage</keyword>
<dbReference type="GO" id="GO:0043590">
    <property type="term" value="C:bacterial nucleoid"/>
    <property type="evidence" value="ECO:0007669"/>
    <property type="project" value="TreeGrafter"/>
</dbReference>
<comment type="caution">
    <text evidence="12">The sequence shown here is derived from an EMBL/GenBank/DDBJ whole genome shotgun (WGS) entry which is preliminary data.</text>
</comment>
<dbReference type="GO" id="GO:0006310">
    <property type="term" value="P:DNA recombination"/>
    <property type="evidence" value="ECO:0007669"/>
    <property type="project" value="InterPro"/>
</dbReference>
<dbReference type="PANTHER" id="PTHR11059">
    <property type="entry name" value="DNA REPAIR PROTEIN RECN"/>
    <property type="match status" value="1"/>
</dbReference>
<dbReference type="InterPro" id="IPR003395">
    <property type="entry name" value="RecF/RecN/SMC_N"/>
</dbReference>
<dbReference type="AlphaFoldDB" id="A0A6I3LFV5"/>
<evidence type="ECO:0000256" key="10">
    <source>
        <dbReference type="SAM" id="Coils"/>
    </source>
</evidence>
<evidence type="ECO:0000256" key="3">
    <source>
        <dbReference type="ARBA" id="ARBA00021315"/>
    </source>
</evidence>
<feature type="domain" description="RecF/RecN/SMC N-terminal" evidence="11">
    <location>
        <begin position="2"/>
        <end position="511"/>
    </location>
</feature>
<proteinExistence type="inferred from homology"/>
<dbReference type="RefSeq" id="WP_155092395.1">
    <property type="nucleotide sequence ID" value="NZ_CP102754.1"/>
</dbReference>
<organism evidence="12 13">
    <name type="scientific">Myroides albus</name>
    <dbReference type="NCBI Taxonomy" id="2562892"/>
    <lineage>
        <taxon>Bacteria</taxon>
        <taxon>Pseudomonadati</taxon>
        <taxon>Bacteroidota</taxon>
        <taxon>Flavobacteriia</taxon>
        <taxon>Flavobacteriales</taxon>
        <taxon>Flavobacteriaceae</taxon>
        <taxon>Myroides</taxon>
    </lineage>
</organism>
<accession>A0A6I3LFV5</accession>
<dbReference type="InterPro" id="IPR027417">
    <property type="entry name" value="P-loop_NTPase"/>
</dbReference>
<evidence type="ECO:0000256" key="1">
    <source>
        <dbReference type="ARBA" id="ARBA00003618"/>
    </source>
</evidence>
<keyword evidence="4" id="KW-0547">Nucleotide-binding</keyword>
<gene>
    <name evidence="12" type="primary">recN</name>
    <name evidence="12" type="ORF">GJV76_09590</name>
</gene>